<dbReference type="InterPro" id="IPR008545">
    <property type="entry name" value="Web"/>
</dbReference>
<evidence type="ECO:0000256" key="2">
    <source>
        <dbReference type="ARBA" id="ARBA00023054"/>
    </source>
</evidence>
<feature type="coiled-coil region" evidence="3">
    <location>
        <begin position="272"/>
        <end position="299"/>
    </location>
</feature>
<evidence type="ECO:0000256" key="1">
    <source>
        <dbReference type="ARBA" id="ARBA00005485"/>
    </source>
</evidence>
<gene>
    <name evidence="5" type="ORF">HPP92_003813</name>
</gene>
<comment type="caution">
    <text evidence="5">The sequence shown here is derived from an EMBL/GenBank/DDBJ whole genome shotgun (WGS) entry which is preliminary data.</text>
</comment>
<keyword evidence="2 3" id="KW-0175">Coiled coil</keyword>
<evidence type="ECO:0000313" key="5">
    <source>
        <dbReference type="EMBL" id="KAG0499122.1"/>
    </source>
</evidence>
<comment type="similarity">
    <text evidence="1">Belongs to the WEB family.</text>
</comment>
<evidence type="ECO:0000256" key="3">
    <source>
        <dbReference type="SAM" id="Coils"/>
    </source>
</evidence>
<keyword evidence="6" id="KW-1185">Reference proteome</keyword>
<dbReference type="GO" id="GO:0009904">
    <property type="term" value="P:chloroplast accumulation movement"/>
    <property type="evidence" value="ECO:0007669"/>
    <property type="project" value="TreeGrafter"/>
</dbReference>
<sequence length="341" mass="38214">MLGVKARPTSSDSPKAEVGEIDTRAPFESVKAAVSLFGEVAFSGEKSASRKPKASTSEKTFAIESKLHLAQKELNKYKEQLYNAETTRVQALSELDKAKKAVEELSIKLNSINESKEEAIKATEAAKARAKQLQEASPSEHTKNGSWELELDSAREQYAVALFKLDTAKQELRRIRKEFEASMEAKVTAIHQEFEAKQLTDANKEKAAQLAKDIAAVQESLVHVKLATEQAQRDESKIHLEKESRKHSYKIALQERETKLASLKKDFDPQLHQDLKKKLEETEAEIHAIQKQMKDAKASDLESIAMVTTELDGAKEVLQKVVDEETSLRSEVESFKLQLKP</sequence>
<dbReference type="OrthoDB" id="191651at2759"/>
<protein>
    <recommendedName>
        <fullName evidence="7">WEB family protein</fullName>
    </recommendedName>
</protein>
<dbReference type="PANTHER" id="PTHR32054:SF3">
    <property type="entry name" value="HEAVY CHAIN, PUTATIVE, EXPRESSED-RELATED"/>
    <property type="match status" value="1"/>
</dbReference>
<dbReference type="PANTHER" id="PTHR32054">
    <property type="entry name" value="HEAVY CHAIN, PUTATIVE, EXPRESSED-RELATED-RELATED"/>
    <property type="match status" value="1"/>
</dbReference>
<reference evidence="5 6" key="1">
    <citation type="journal article" date="2020" name="Nat. Food">
        <title>A phased Vanilla planifolia genome enables genetic improvement of flavour and production.</title>
        <authorList>
            <person name="Hasing T."/>
            <person name="Tang H."/>
            <person name="Brym M."/>
            <person name="Khazi F."/>
            <person name="Huang T."/>
            <person name="Chambers A.H."/>
        </authorList>
    </citation>
    <scope>NUCLEOTIDE SEQUENCE [LARGE SCALE GENOMIC DNA]</scope>
    <source>
        <tissue evidence="5">Leaf</tissue>
    </source>
</reference>
<evidence type="ECO:0000313" key="6">
    <source>
        <dbReference type="Proteomes" id="UP000636800"/>
    </source>
</evidence>
<name>A0A835S7W3_VANPL</name>
<organism evidence="5 6">
    <name type="scientific">Vanilla planifolia</name>
    <name type="common">Vanilla</name>
    <dbReference type="NCBI Taxonomy" id="51239"/>
    <lineage>
        <taxon>Eukaryota</taxon>
        <taxon>Viridiplantae</taxon>
        <taxon>Streptophyta</taxon>
        <taxon>Embryophyta</taxon>
        <taxon>Tracheophyta</taxon>
        <taxon>Spermatophyta</taxon>
        <taxon>Magnoliopsida</taxon>
        <taxon>Liliopsida</taxon>
        <taxon>Asparagales</taxon>
        <taxon>Orchidaceae</taxon>
        <taxon>Vanilloideae</taxon>
        <taxon>Vanilleae</taxon>
        <taxon>Vanilla</taxon>
    </lineage>
</organism>
<dbReference type="GO" id="GO:0009903">
    <property type="term" value="P:chloroplast avoidance movement"/>
    <property type="evidence" value="ECO:0007669"/>
    <property type="project" value="TreeGrafter"/>
</dbReference>
<feature type="region of interest" description="Disordered" evidence="4">
    <location>
        <begin position="1"/>
        <end position="20"/>
    </location>
</feature>
<accession>A0A835S7W3</accession>
<dbReference type="Pfam" id="PF05701">
    <property type="entry name" value="WEMBL"/>
    <property type="match status" value="1"/>
</dbReference>
<dbReference type="Proteomes" id="UP000636800">
    <property type="component" value="Chromosome 1"/>
</dbReference>
<feature type="coiled-coil region" evidence="3">
    <location>
        <begin position="67"/>
        <end position="185"/>
    </location>
</feature>
<dbReference type="AlphaFoldDB" id="A0A835S7W3"/>
<proteinExistence type="inferred from homology"/>
<evidence type="ECO:0000256" key="4">
    <source>
        <dbReference type="SAM" id="MobiDB-lite"/>
    </source>
</evidence>
<evidence type="ECO:0008006" key="7">
    <source>
        <dbReference type="Google" id="ProtNLM"/>
    </source>
</evidence>
<dbReference type="GO" id="GO:0005829">
    <property type="term" value="C:cytosol"/>
    <property type="evidence" value="ECO:0007669"/>
    <property type="project" value="TreeGrafter"/>
</dbReference>
<dbReference type="EMBL" id="JADCNL010000001">
    <property type="protein sequence ID" value="KAG0499122.1"/>
    <property type="molecule type" value="Genomic_DNA"/>
</dbReference>